<protein>
    <submittedName>
        <fullName evidence="1">Uncharacterized protein</fullName>
    </submittedName>
</protein>
<name>A0AAU8AZR0_9CAUD</name>
<evidence type="ECO:0000313" key="1">
    <source>
        <dbReference type="EMBL" id="XCD05108.1"/>
    </source>
</evidence>
<proteinExistence type="predicted"/>
<dbReference type="EMBL" id="PP511522">
    <property type="protein sequence ID" value="XCD05108.1"/>
    <property type="molecule type" value="Genomic_DNA"/>
</dbReference>
<sequence length="62" mass="7520">MNSKYIYRFGFKHDEAWAWHIGLFFCIEPKCMDGKRDMYLFFCVGKHDFSIGFMHLESENMI</sequence>
<reference evidence="1" key="1">
    <citation type="submission" date="2024-03" db="EMBL/GenBank/DDBJ databases">
        <title>Diverse circular DNA viruses in blood, oral, and fecal samples of captive lemurs.</title>
        <authorList>
            <person name="Paietta E.N."/>
            <person name="Kraberger S."/>
            <person name="Lund M.C."/>
            <person name="Custer J.M."/>
            <person name="Vargas K.M."/>
            <person name="Ehmke E.E."/>
            <person name="Yoder A.D."/>
            <person name="Varsani A."/>
        </authorList>
    </citation>
    <scope>NUCLEOTIDE SEQUENCE</scope>
    <source>
        <strain evidence="1">Duke_24FS_4</strain>
    </source>
</reference>
<organism evidence="1">
    <name type="scientific">Dulem virus 35</name>
    <dbReference type="NCBI Taxonomy" id="3145753"/>
    <lineage>
        <taxon>Viruses</taxon>
        <taxon>Duplodnaviria</taxon>
        <taxon>Heunggongvirae</taxon>
        <taxon>Uroviricota</taxon>
        <taxon>Caudoviricetes</taxon>
    </lineage>
</organism>
<accession>A0AAU8AZR0</accession>